<dbReference type="SMART" id="SM00347">
    <property type="entry name" value="HTH_MARR"/>
    <property type="match status" value="1"/>
</dbReference>
<dbReference type="PROSITE" id="PS50995">
    <property type="entry name" value="HTH_MARR_2"/>
    <property type="match status" value="1"/>
</dbReference>
<dbReference type="AlphaFoldDB" id="A0A543I3V3"/>
<evidence type="ECO:0000313" key="3">
    <source>
        <dbReference type="Proteomes" id="UP000318331"/>
    </source>
</evidence>
<dbReference type="GO" id="GO:0003700">
    <property type="term" value="F:DNA-binding transcription factor activity"/>
    <property type="evidence" value="ECO:0007669"/>
    <property type="project" value="InterPro"/>
</dbReference>
<dbReference type="InterPro" id="IPR036390">
    <property type="entry name" value="WH_DNA-bd_sf"/>
</dbReference>
<dbReference type="OrthoDB" id="3177763at2"/>
<dbReference type="Proteomes" id="UP000318331">
    <property type="component" value="Unassembled WGS sequence"/>
</dbReference>
<dbReference type="PANTHER" id="PTHR33164:SF43">
    <property type="entry name" value="HTH-TYPE TRANSCRIPTIONAL REPRESSOR YETL"/>
    <property type="match status" value="1"/>
</dbReference>
<name>A0A543I3V3_9MICO</name>
<dbReference type="GO" id="GO:0003677">
    <property type="term" value="F:DNA binding"/>
    <property type="evidence" value="ECO:0007669"/>
    <property type="project" value="UniProtKB-KW"/>
</dbReference>
<feature type="domain" description="HTH marR-type" evidence="1">
    <location>
        <begin position="13"/>
        <end position="145"/>
    </location>
</feature>
<dbReference type="RefSeq" id="WP_141914943.1">
    <property type="nucleotide sequence ID" value="NZ_BAAAYS010000018.1"/>
</dbReference>
<dbReference type="PANTHER" id="PTHR33164">
    <property type="entry name" value="TRANSCRIPTIONAL REGULATOR, MARR FAMILY"/>
    <property type="match status" value="1"/>
</dbReference>
<evidence type="ECO:0000259" key="1">
    <source>
        <dbReference type="PROSITE" id="PS50995"/>
    </source>
</evidence>
<dbReference type="SUPFAM" id="SSF46785">
    <property type="entry name" value="Winged helix' DNA-binding domain"/>
    <property type="match status" value="1"/>
</dbReference>
<dbReference type="InterPro" id="IPR036388">
    <property type="entry name" value="WH-like_DNA-bd_sf"/>
</dbReference>
<dbReference type="InterPro" id="IPR039422">
    <property type="entry name" value="MarR/SlyA-like"/>
</dbReference>
<evidence type="ECO:0000313" key="2">
    <source>
        <dbReference type="EMBL" id="TQM65269.1"/>
    </source>
</evidence>
<accession>A0A543I3V3</accession>
<dbReference type="EMBL" id="VFPN01000001">
    <property type="protein sequence ID" value="TQM65269.1"/>
    <property type="molecule type" value="Genomic_DNA"/>
</dbReference>
<proteinExistence type="predicted"/>
<dbReference type="GO" id="GO:0006950">
    <property type="term" value="P:response to stress"/>
    <property type="evidence" value="ECO:0007669"/>
    <property type="project" value="TreeGrafter"/>
</dbReference>
<protein>
    <submittedName>
        <fullName evidence="2">DNA-binding MarR family transcriptional regulator</fullName>
    </submittedName>
</protein>
<dbReference type="Gene3D" id="1.10.10.10">
    <property type="entry name" value="Winged helix-like DNA-binding domain superfamily/Winged helix DNA-binding domain"/>
    <property type="match status" value="1"/>
</dbReference>
<dbReference type="Pfam" id="PF12802">
    <property type="entry name" value="MarR_2"/>
    <property type="match status" value="1"/>
</dbReference>
<comment type="caution">
    <text evidence="2">The sequence shown here is derived from an EMBL/GenBank/DDBJ whole genome shotgun (WGS) entry which is preliminary data.</text>
</comment>
<reference evidence="2 3" key="1">
    <citation type="submission" date="2019-06" db="EMBL/GenBank/DDBJ databases">
        <title>Sequencing the genomes of 1000 actinobacteria strains.</title>
        <authorList>
            <person name="Klenk H.-P."/>
        </authorList>
    </citation>
    <scope>NUCLEOTIDE SEQUENCE [LARGE SCALE GENOMIC DNA]</scope>
    <source>
        <strain evidence="2 3">DSM 18031</strain>
    </source>
</reference>
<gene>
    <name evidence="2" type="ORF">FB466_0060</name>
</gene>
<keyword evidence="2" id="KW-0238">DNA-binding</keyword>
<organism evidence="2 3">
    <name type="scientific">Klugiella xanthotipulae</name>
    <dbReference type="NCBI Taxonomy" id="244735"/>
    <lineage>
        <taxon>Bacteria</taxon>
        <taxon>Bacillati</taxon>
        <taxon>Actinomycetota</taxon>
        <taxon>Actinomycetes</taxon>
        <taxon>Micrococcales</taxon>
        <taxon>Microbacteriaceae</taxon>
        <taxon>Klugiella</taxon>
    </lineage>
</organism>
<keyword evidence="3" id="KW-1185">Reference proteome</keyword>
<dbReference type="InterPro" id="IPR000835">
    <property type="entry name" value="HTH_MarR-typ"/>
</dbReference>
<sequence>MNSPESTEPAIPAPAVSGLIHHTNALIRARLDAILRPHELTAPQYTCLRILHRMPNISSAELARRAYVSRQSMNMLLRTLDQRGLVQRATIPALGRVLPTTISPTGRELIERVSEEVDSLEHRMTAALTGAQVDALREALRSCQTQLGAASTPDQSTQ</sequence>